<organism evidence="2 3">
    <name type="scientific">Ilex paraguariensis</name>
    <name type="common">yerba mate</name>
    <dbReference type="NCBI Taxonomy" id="185542"/>
    <lineage>
        <taxon>Eukaryota</taxon>
        <taxon>Viridiplantae</taxon>
        <taxon>Streptophyta</taxon>
        <taxon>Embryophyta</taxon>
        <taxon>Tracheophyta</taxon>
        <taxon>Spermatophyta</taxon>
        <taxon>Magnoliopsida</taxon>
        <taxon>eudicotyledons</taxon>
        <taxon>Gunneridae</taxon>
        <taxon>Pentapetalae</taxon>
        <taxon>asterids</taxon>
        <taxon>campanulids</taxon>
        <taxon>Aquifoliales</taxon>
        <taxon>Aquifoliaceae</taxon>
        <taxon>Ilex</taxon>
    </lineage>
</organism>
<evidence type="ECO:0000259" key="1">
    <source>
        <dbReference type="Pfam" id="PF14309"/>
    </source>
</evidence>
<dbReference type="PANTHER" id="PTHR37751:SF1">
    <property type="entry name" value="LOW PROTEIN: M-PHASE INDUCER PHOSPHATASE-LIKE PROTEIN"/>
    <property type="match status" value="1"/>
</dbReference>
<name>A0ABC8SV38_9AQUA</name>
<evidence type="ECO:0000313" key="2">
    <source>
        <dbReference type="EMBL" id="CAK9161014.1"/>
    </source>
</evidence>
<comment type="caution">
    <text evidence="2">The sequence shown here is derived from an EMBL/GenBank/DDBJ whole genome shotgun (WGS) entry which is preliminary data.</text>
</comment>
<reference evidence="2 3" key="1">
    <citation type="submission" date="2024-02" db="EMBL/GenBank/DDBJ databases">
        <authorList>
            <person name="Vignale AGUSTIN F."/>
            <person name="Sosa J E."/>
            <person name="Modenutti C."/>
        </authorList>
    </citation>
    <scope>NUCLEOTIDE SEQUENCE [LARGE SCALE GENOMIC DNA]</scope>
</reference>
<dbReference type="Proteomes" id="UP001642360">
    <property type="component" value="Unassembled WGS sequence"/>
</dbReference>
<dbReference type="EMBL" id="CAUOFW020003613">
    <property type="protein sequence ID" value="CAK9161014.1"/>
    <property type="molecule type" value="Genomic_DNA"/>
</dbReference>
<feature type="domain" description="DUF4378" evidence="1">
    <location>
        <begin position="9"/>
        <end position="57"/>
    </location>
</feature>
<dbReference type="AlphaFoldDB" id="A0ABC8SV38"/>
<dbReference type="Pfam" id="PF14309">
    <property type="entry name" value="DUF4378"/>
    <property type="match status" value="1"/>
</dbReference>
<protein>
    <recommendedName>
        <fullName evidence="1">DUF4378 domain-containing protein</fullName>
    </recommendedName>
</protein>
<accession>A0ABC8SV38</accession>
<keyword evidence="3" id="KW-1185">Reference proteome</keyword>
<sequence>MDGSFPSADCRVLEDIDALIDKDLFRNQLQNSIALEEEAKVLVSEIEDHIVDTLVHEMAHGSV</sequence>
<dbReference type="InterPro" id="IPR025486">
    <property type="entry name" value="DUF4378"/>
</dbReference>
<dbReference type="PANTHER" id="PTHR37751">
    <property type="entry name" value="LOW PROTEIN: M-PHASE INDUCER PHOSPHATASE-LIKE PROTEIN"/>
    <property type="match status" value="1"/>
</dbReference>
<proteinExistence type="predicted"/>
<evidence type="ECO:0000313" key="3">
    <source>
        <dbReference type="Proteomes" id="UP001642360"/>
    </source>
</evidence>
<gene>
    <name evidence="2" type="ORF">ILEXP_LOCUS29801</name>
</gene>